<comment type="catalytic activity">
    <reaction evidence="1 10">
        <text>ATP-independent breakage of single-stranded DNA, followed by passage and rejoining.</text>
        <dbReference type="EC" id="5.6.2.1"/>
    </reaction>
</comment>
<comment type="subunit">
    <text evidence="10">Monomer.</text>
</comment>
<evidence type="ECO:0000256" key="7">
    <source>
        <dbReference type="ARBA" id="ARBA00023029"/>
    </source>
</evidence>
<dbReference type="Gene3D" id="2.70.20.10">
    <property type="entry name" value="Topoisomerase I, domain 3"/>
    <property type="match status" value="1"/>
</dbReference>
<feature type="site" description="Interaction with DNA" evidence="10">
    <location>
        <position position="148"/>
    </location>
</feature>
<dbReference type="Pfam" id="PF01751">
    <property type="entry name" value="Toprim"/>
    <property type="match status" value="1"/>
</dbReference>
<dbReference type="SMART" id="SM00436">
    <property type="entry name" value="TOP1Bc"/>
    <property type="match status" value="1"/>
</dbReference>
<dbReference type="Gene3D" id="1.10.290.10">
    <property type="entry name" value="Topoisomerase I, domain 4"/>
    <property type="match status" value="1"/>
</dbReference>
<comment type="caution">
    <text evidence="13">The sequence shown here is derived from an EMBL/GenBank/DDBJ whole genome shotgun (WGS) entry which is preliminary data.</text>
</comment>
<protein>
    <recommendedName>
        <fullName evidence="10">DNA topoisomerase 1</fullName>
        <ecNumber evidence="10">5.6.2.1</ecNumber>
    </recommendedName>
    <alternativeName>
        <fullName evidence="10">DNA topoisomerase I</fullName>
    </alternativeName>
</protein>
<dbReference type="SMART" id="SM00437">
    <property type="entry name" value="TOP1Ac"/>
    <property type="match status" value="1"/>
</dbReference>
<dbReference type="InterPro" id="IPR013825">
    <property type="entry name" value="Topo_IA_cen_sub2"/>
</dbReference>
<dbReference type="GO" id="GO:0003677">
    <property type="term" value="F:DNA binding"/>
    <property type="evidence" value="ECO:0007669"/>
    <property type="project" value="UniProtKB-KW"/>
</dbReference>
<evidence type="ECO:0000313" key="13">
    <source>
        <dbReference type="EMBL" id="KMT23086.1"/>
    </source>
</evidence>
<dbReference type="PROSITE" id="PS50880">
    <property type="entry name" value="TOPRIM"/>
    <property type="match status" value="1"/>
</dbReference>
<comment type="function">
    <text evidence="10">Releases the supercoiling and torsional tension of DNA, which is introduced during the DNA replication and transcription, by transiently cleaving and rejoining one strand of the DNA duplex. Introduces a single-strand break via transesterification at a target site in duplex DNA. The scissile phosphodiester is attacked by the catalytic tyrosine of the enzyme, resulting in the formation of a DNA-(5'-phosphotyrosyl)-enzyme intermediate and the expulsion of a 3'-OH DNA strand. The free DNA strand then undergoes passage around the unbroken strand, thus removing DNA supercoils. Finally, in the religation step, the DNA 3'-OH attacks the covalent intermediate to expel the active-site tyrosine and restore the DNA phosphodiester backbone.</text>
</comment>
<feature type="site" description="Interaction with DNA" evidence="10">
    <location>
        <position position="140"/>
    </location>
</feature>
<keyword evidence="14" id="KW-1185">Reference proteome</keyword>
<feature type="domain" description="Topo IA-type catalytic" evidence="12">
    <location>
        <begin position="129"/>
        <end position="554"/>
    </location>
</feature>
<dbReference type="InterPro" id="IPR006171">
    <property type="entry name" value="TOPRIM_dom"/>
</dbReference>
<dbReference type="GO" id="GO:0006265">
    <property type="term" value="P:DNA topological change"/>
    <property type="evidence" value="ECO:0007669"/>
    <property type="project" value="UniProtKB-UniRule"/>
</dbReference>
<dbReference type="PATRIC" id="fig|1121307.3.peg.2416"/>
<evidence type="ECO:0000256" key="6">
    <source>
        <dbReference type="ARBA" id="ARBA00022842"/>
    </source>
</evidence>
<dbReference type="InterPro" id="IPR023406">
    <property type="entry name" value="Topo_IA_AS"/>
</dbReference>
<dbReference type="PANTHER" id="PTHR42785:SF1">
    <property type="entry name" value="DNA TOPOISOMERASE"/>
    <property type="match status" value="1"/>
</dbReference>
<evidence type="ECO:0000256" key="2">
    <source>
        <dbReference type="ARBA" id="ARBA00009446"/>
    </source>
</evidence>
<dbReference type="InterPro" id="IPR023405">
    <property type="entry name" value="Topo_IA_core_domain"/>
</dbReference>
<feature type="site" description="Interaction with DNA" evidence="10">
    <location>
        <position position="155"/>
    </location>
</feature>
<dbReference type="HAMAP" id="MF_00952">
    <property type="entry name" value="Topoisom_1_prok"/>
    <property type="match status" value="1"/>
</dbReference>
<evidence type="ECO:0000256" key="8">
    <source>
        <dbReference type="ARBA" id="ARBA00023125"/>
    </source>
</evidence>
<dbReference type="Gene3D" id="3.30.65.10">
    <property type="entry name" value="Bacterial Topoisomerase I, domain 1"/>
    <property type="match status" value="2"/>
</dbReference>
<keyword evidence="6" id="KW-0460">Magnesium</keyword>
<dbReference type="EC" id="5.6.2.1" evidence="10"/>
<dbReference type="InterPro" id="IPR034149">
    <property type="entry name" value="TOPRIM_TopoI"/>
</dbReference>
<dbReference type="CDD" id="cd03363">
    <property type="entry name" value="TOPRIM_TopoIA_TopoI"/>
    <property type="match status" value="1"/>
</dbReference>
<dbReference type="InterPro" id="IPR000380">
    <property type="entry name" value="Topo_IA"/>
</dbReference>
<dbReference type="Gene3D" id="1.10.460.10">
    <property type="entry name" value="Topoisomerase I, domain 2"/>
    <property type="match status" value="1"/>
</dbReference>
<dbReference type="InterPro" id="IPR013824">
    <property type="entry name" value="Topo_IA_cen_sub1"/>
</dbReference>
<evidence type="ECO:0000256" key="9">
    <source>
        <dbReference type="ARBA" id="ARBA00023235"/>
    </source>
</evidence>
<keyword evidence="7 10" id="KW-0799">Topoisomerase</keyword>
<organism evidence="13 14">
    <name type="scientific">Clostridium cylindrosporum DSM 605</name>
    <dbReference type="NCBI Taxonomy" id="1121307"/>
    <lineage>
        <taxon>Bacteria</taxon>
        <taxon>Bacillati</taxon>
        <taxon>Bacillota</taxon>
        <taxon>Clostridia</taxon>
        <taxon>Eubacteriales</taxon>
        <taxon>Clostridiaceae</taxon>
        <taxon>Clostridium</taxon>
    </lineage>
</organism>
<dbReference type="GO" id="GO:0003917">
    <property type="term" value="F:DNA topoisomerase type I (single strand cut, ATP-independent) activity"/>
    <property type="evidence" value="ECO:0007669"/>
    <property type="project" value="UniProtKB-UniRule"/>
</dbReference>
<gene>
    <name evidence="10 13" type="primary">topA</name>
    <name evidence="13" type="ORF">CLCY_7c01330</name>
</gene>
<dbReference type="InterPro" id="IPR028612">
    <property type="entry name" value="Topoisom_1_IA"/>
</dbReference>
<dbReference type="SUPFAM" id="SSF57783">
    <property type="entry name" value="Zinc beta-ribbon"/>
    <property type="match status" value="2"/>
</dbReference>
<feature type="site" description="Interaction with DNA" evidence="10">
    <location>
        <position position="300"/>
    </location>
</feature>
<dbReference type="PROSITE" id="PS52039">
    <property type="entry name" value="TOPO_IA_2"/>
    <property type="match status" value="1"/>
</dbReference>
<feature type="site" description="Interaction with DNA" evidence="10">
    <location>
        <position position="139"/>
    </location>
</feature>
<keyword evidence="5" id="KW-0862">Zinc</keyword>
<dbReference type="InterPro" id="IPR013826">
    <property type="entry name" value="Topo_IA_cen_sub3"/>
</dbReference>
<dbReference type="InterPro" id="IPR013497">
    <property type="entry name" value="Topo_IA_cen"/>
</dbReference>
<dbReference type="STRING" id="1121307.CLCY_7c01330"/>
<dbReference type="Pfam" id="PF01396">
    <property type="entry name" value="Zn_ribbon_Top1"/>
    <property type="match status" value="3"/>
</dbReference>
<evidence type="ECO:0000256" key="1">
    <source>
        <dbReference type="ARBA" id="ARBA00000213"/>
    </source>
</evidence>
<dbReference type="Gene3D" id="3.40.50.140">
    <property type="match status" value="1"/>
</dbReference>
<keyword evidence="8 10" id="KW-0238">DNA-binding</keyword>
<dbReference type="Proteomes" id="UP000036756">
    <property type="component" value="Unassembled WGS sequence"/>
</dbReference>
<dbReference type="InterPro" id="IPR005733">
    <property type="entry name" value="TopoI_bac-type"/>
</dbReference>
<dbReference type="EMBL" id="LFVU01000003">
    <property type="protein sequence ID" value="KMT23086.1"/>
    <property type="molecule type" value="Genomic_DNA"/>
</dbReference>
<evidence type="ECO:0000259" key="12">
    <source>
        <dbReference type="PROSITE" id="PS52039"/>
    </source>
</evidence>
<dbReference type="InterPro" id="IPR003601">
    <property type="entry name" value="Topo_IA_2"/>
</dbReference>
<dbReference type="CDD" id="cd00186">
    <property type="entry name" value="TOP1Ac"/>
    <property type="match status" value="1"/>
</dbReference>
<dbReference type="InterPro" id="IPR003602">
    <property type="entry name" value="Topo_IA_DNA-bd_dom"/>
</dbReference>
<dbReference type="OrthoDB" id="9804262at2"/>
<feature type="site" description="Interaction with DNA" evidence="10">
    <location>
        <position position="486"/>
    </location>
</feature>
<dbReference type="GO" id="GO:0005694">
    <property type="term" value="C:chromosome"/>
    <property type="evidence" value="ECO:0007669"/>
    <property type="project" value="InterPro"/>
</dbReference>
<evidence type="ECO:0000259" key="11">
    <source>
        <dbReference type="PROSITE" id="PS50880"/>
    </source>
</evidence>
<dbReference type="NCBIfam" id="TIGR01051">
    <property type="entry name" value="topA_bact"/>
    <property type="match status" value="1"/>
</dbReference>
<feature type="domain" description="Toprim" evidence="11">
    <location>
        <begin position="3"/>
        <end position="113"/>
    </location>
</feature>
<keyword evidence="3" id="KW-0479">Metal-binding</keyword>
<dbReference type="SUPFAM" id="SSF56712">
    <property type="entry name" value="Prokaryotic type I DNA topoisomerase"/>
    <property type="match status" value="1"/>
</dbReference>
<dbReference type="RefSeq" id="WP_048569460.1">
    <property type="nucleotide sequence ID" value="NZ_LFVU01000003.1"/>
</dbReference>
<evidence type="ECO:0000313" key="14">
    <source>
        <dbReference type="Proteomes" id="UP000036756"/>
    </source>
</evidence>
<dbReference type="GO" id="GO:0008270">
    <property type="term" value="F:zinc ion binding"/>
    <property type="evidence" value="ECO:0007669"/>
    <property type="project" value="UniProtKB-KW"/>
</dbReference>
<feature type="site" description="Interaction with DNA" evidence="10">
    <location>
        <position position="143"/>
    </location>
</feature>
<evidence type="ECO:0000256" key="3">
    <source>
        <dbReference type="ARBA" id="ARBA00022723"/>
    </source>
</evidence>
<name>A0A0J8G634_CLOCY</name>
<evidence type="ECO:0000256" key="4">
    <source>
        <dbReference type="ARBA" id="ARBA00022771"/>
    </source>
</evidence>
<keyword evidence="4" id="KW-0863">Zinc-finger</keyword>
<dbReference type="AlphaFoldDB" id="A0A0J8G634"/>
<feature type="active site" description="O-(5'-phospho-DNA)-tyrosine intermediate" evidence="10">
    <location>
        <position position="298"/>
    </location>
</feature>
<comment type="similarity">
    <text evidence="2 10">Belongs to the type IA topoisomerase family.</text>
</comment>
<sequence>MAQSLVIVESPAKAKTIGKFLGKNFKVHASMGHVRDLPKSQIGVDIDNNYEPKYITIRGKGEILSTLKKEAKKSDKIYLATDPDREGEAISWHLAHALGLNNDDSIRIEFNEITKTAVKSAIKNPRRINNNLVYAQQARRIVDRLVGYQISPILWRKIKWGLSAGRVQSVAVKLICDREKEIREFIPKEYWSLTAKLKAKGGVFEAKFHGKGKTKLPLDNENDVNKILDEIKSKDFVVHEVKKSERKRVPPAPFITSTLQQEAYKKINFSTKKTMSVAQQLYEGIDIKGEGTVGLITYMRTDSTRLSTEAQDSAKSFIEEEYGKEYLSPINRVYKSKGTSQDAHEAVRPTSALRTPEKIKDSLTNDQFKLYKLIWSRFIASQMSDAIFNSVSVDVTVGEYLFKASGSTIKFPGFLNTYKIDDDDESKKLPELNEGEVLISKGIEPKQHFTQPPARYTEASLVKTLEENGIGRPSTYAPIISTITDRGYVLKDKKTLAPTELGEIVTELLIEYFNNIVNVEFTANMEKKLDEIEAGSEEWREVVNNFYSPLKDLIETAEEQIAKISIEEPVEVTDILCDKCGKNMVIKHGRYGKFLACPDYPECKNTKPILEEIDVPCPKCESTIVIRRSKKGRTFYGCSSYPECDFVSWNKPTNKKCPVCGEILYEKATKKETKLICNNGDYEEKIENNPDDEKIN</sequence>
<proteinExistence type="inferred from homology"/>
<feature type="region of interest" description="Interaction with DNA" evidence="10">
    <location>
        <begin position="163"/>
        <end position="168"/>
    </location>
</feature>
<reference evidence="13 14" key="1">
    <citation type="submission" date="2015-06" db="EMBL/GenBank/DDBJ databases">
        <title>Draft genome sequence of the purine-degrading Clostridium cylindrosporum HC-1 (DSM 605).</title>
        <authorList>
            <person name="Poehlein A."/>
            <person name="Schiel-Bengelsdorf B."/>
            <person name="Bengelsdorf F."/>
            <person name="Daniel R."/>
            <person name="Duerre P."/>
        </authorList>
    </citation>
    <scope>NUCLEOTIDE SEQUENCE [LARGE SCALE GENOMIC DNA]</scope>
    <source>
        <strain evidence="13 14">DSM 605</strain>
    </source>
</reference>
<dbReference type="SMART" id="SM00493">
    <property type="entry name" value="TOPRIM"/>
    <property type="match status" value="1"/>
</dbReference>
<dbReference type="PRINTS" id="PR00417">
    <property type="entry name" value="PRTPISMRASEI"/>
</dbReference>
<evidence type="ECO:0000256" key="10">
    <source>
        <dbReference type="HAMAP-Rule" id="MF_00952"/>
    </source>
</evidence>
<dbReference type="Pfam" id="PF01131">
    <property type="entry name" value="Topoisom_bac"/>
    <property type="match status" value="1"/>
</dbReference>
<dbReference type="PROSITE" id="PS00396">
    <property type="entry name" value="TOPO_IA_1"/>
    <property type="match status" value="1"/>
</dbReference>
<evidence type="ECO:0000256" key="5">
    <source>
        <dbReference type="ARBA" id="ARBA00022833"/>
    </source>
</evidence>
<dbReference type="PANTHER" id="PTHR42785">
    <property type="entry name" value="DNA TOPOISOMERASE, TYPE IA, CORE"/>
    <property type="match status" value="1"/>
</dbReference>
<accession>A0A0J8G634</accession>
<feature type="site" description="Interaction with DNA" evidence="10">
    <location>
        <position position="33"/>
    </location>
</feature>
<dbReference type="InterPro" id="IPR013498">
    <property type="entry name" value="Topo_IA_Znf"/>
</dbReference>
<keyword evidence="9 10" id="KW-0413">Isomerase</keyword>